<feature type="compositionally biased region" description="Low complexity" evidence="1">
    <location>
        <begin position="249"/>
        <end position="265"/>
    </location>
</feature>
<sequence>MSTRYARRPASMMAIPNQQQAPGLSRGGSGGSGSNISSGSQSSSLGSVSAHSVAEPVELKDSSATSSLTSELKQHQDSQQKGEGNEEEETKETKAKKEATSISKDEVYSPLTSPIMIPIGGFPASKTSNNNGYRTNVIWTNPQSPSVGLTRPLTYAGPSTSTLSSNASLVTSPTTVVREQQQSPQQSPQQGSNFAGLERNVSGTTTELPKKKAEKSHRYSTASFSSIGSFARSQNRSSKKDRRKELIEQEQQQQQQRQQQQQQQQLDQRFSVSSTPANANANEYWTEQSLDKLSDVLPHVDRDRLSIYLQRAYGDEMVAIGLAMSDLRSGQL</sequence>
<name>A0A9P6IN75_9FUNG</name>
<comment type="caution">
    <text evidence="2">The sequence shown here is derived from an EMBL/GenBank/DDBJ whole genome shotgun (WGS) entry which is preliminary data.</text>
</comment>
<evidence type="ECO:0000313" key="3">
    <source>
        <dbReference type="Proteomes" id="UP000749646"/>
    </source>
</evidence>
<dbReference type="Proteomes" id="UP000749646">
    <property type="component" value="Unassembled WGS sequence"/>
</dbReference>
<proteinExistence type="predicted"/>
<evidence type="ECO:0000313" key="2">
    <source>
        <dbReference type="EMBL" id="KAF9940901.1"/>
    </source>
</evidence>
<reference evidence="2" key="1">
    <citation type="journal article" date="2020" name="Fungal Divers.">
        <title>Resolving the Mortierellaceae phylogeny through synthesis of multi-gene phylogenetics and phylogenomics.</title>
        <authorList>
            <person name="Vandepol N."/>
            <person name="Liber J."/>
            <person name="Desiro A."/>
            <person name="Na H."/>
            <person name="Kennedy M."/>
            <person name="Barry K."/>
            <person name="Grigoriev I.V."/>
            <person name="Miller A.N."/>
            <person name="O'Donnell K."/>
            <person name="Stajich J.E."/>
            <person name="Bonito G."/>
        </authorList>
    </citation>
    <scope>NUCLEOTIDE SEQUENCE</scope>
    <source>
        <strain evidence="2">MES-2147</strain>
    </source>
</reference>
<feature type="compositionally biased region" description="Polar residues" evidence="1">
    <location>
        <begin position="62"/>
        <end position="71"/>
    </location>
</feature>
<feature type="compositionally biased region" description="Basic and acidic residues" evidence="1">
    <location>
        <begin position="91"/>
        <end position="107"/>
    </location>
</feature>
<gene>
    <name evidence="2" type="ORF">BGZ65_005809</name>
</gene>
<accession>A0A9P6IN75</accession>
<feature type="region of interest" description="Disordered" evidence="1">
    <location>
        <begin position="158"/>
        <end position="272"/>
    </location>
</feature>
<evidence type="ECO:0000256" key="1">
    <source>
        <dbReference type="SAM" id="MobiDB-lite"/>
    </source>
</evidence>
<feature type="compositionally biased region" description="Polar residues" evidence="1">
    <location>
        <begin position="219"/>
        <end position="236"/>
    </location>
</feature>
<protein>
    <recommendedName>
        <fullName evidence="4">CUE domain-containing protein</fullName>
    </recommendedName>
</protein>
<feature type="region of interest" description="Disordered" evidence="1">
    <location>
        <begin position="1"/>
        <end position="113"/>
    </location>
</feature>
<feature type="compositionally biased region" description="Polar residues" evidence="1">
    <location>
        <begin position="158"/>
        <end position="179"/>
    </location>
</feature>
<dbReference type="EMBL" id="JAAAHW010009441">
    <property type="protein sequence ID" value="KAF9940901.1"/>
    <property type="molecule type" value="Genomic_DNA"/>
</dbReference>
<feature type="compositionally biased region" description="Basic and acidic residues" evidence="1">
    <location>
        <begin position="72"/>
        <end position="84"/>
    </location>
</feature>
<organism evidence="2 3">
    <name type="scientific">Modicella reniformis</name>
    <dbReference type="NCBI Taxonomy" id="1440133"/>
    <lineage>
        <taxon>Eukaryota</taxon>
        <taxon>Fungi</taxon>
        <taxon>Fungi incertae sedis</taxon>
        <taxon>Mucoromycota</taxon>
        <taxon>Mortierellomycotina</taxon>
        <taxon>Mortierellomycetes</taxon>
        <taxon>Mortierellales</taxon>
        <taxon>Mortierellaceae</taxon>
        <taxon>Modicella</taxon>
    </lineage>
</organism>
<dbReference type="AlphaFoldDB" id="A0A9P6IN75"/>
<evidence type="ECO:0008006" key="4">
    <source>
        <dbReference type="Google" id="ProtNLM"/>
    </source>
</evidence>
<keyword evidence="3" id="KW-1185">Reference proteome</keyword>
<feature type="compositionally biased region" description="Low complexity" evidence="1">
    <location>
        <begin position="34"/>
        <end position="52"/>
    </location>
</feature>
<dbReference type="OrthoDB" id="2413468at2759"/>
<feature type="compositionally biased region" description="Low complexity" evidence="1">
    <location>
        <begin position="180"/>
        <end position="190"/>
    </location>
</feature>